<organism evidence="1">
    <name type="scientific">marine sediment metagenome</name>
    <dbReference type="NCBI Taxonomy" id="412755"/>
    <lineage>
        <taxon>unclassified sequences</taxon>
        <taxon>metagenomes</taxon>
        <taxon>ecological metagenomes</taxon>
    </lineage>
</organism>
<proteinExistence type="predicted"/>
<feature type="non-terminal residue" evidence="1">
    <location>
        <position position="83"/>
    </location>
</feature>
<sequence>MYIDKLDGKIGEDYFLEKSEEWRKEQEKLREAIERHEKANVNYLTHRITILELARKAYRLYLEQKPTEKRKLLKILLSNCTFD</sequence>
<dbReference type="EMBL" id="BART01031525">
    <property type="protein sequence ID" value="GAH15324.1"/>
    <property type="molecule type" value="Genomic_DNA"/>
</dbReference>
<evidence type="ECO:0000313" key="1">
    <source>
        <dbReference type="EMBL" id="GAH15324.1"/>
    </source>
</evidence>
<protein>
    <submittedName>
        <fullName evidence="1">Uncharacterized protein</fullName>
    </submittedName>
</protein>
<dbReference type="AlphaFoldDB" id="X1EDU4"/>
<gene>
    <name evidence="1" type="ORF">S01H4_54743</name>
</gene>
<reference evidence="1" key="1">
    <citation type="journal article" date="2014" name="Front. Microbiol.">
        <title>High frequency of phylogenetically diverse reductive dehalogenase-homologous genes in deep subseafloor sedimentary metagenomes.</title>
        <authorList>
            <person name="Kawai M."/>
            <person name="Futagami T."/>
            <person name="Toyoda A."/>
            <person name="Takaki Y."/>
            <person name="Nishi S."/>
            <person name="Hori S."/>
            <person name="Arai W."/>
            <person name="Tsubouchi T."/>
            <person name="Morono Y."/>
            <person name="Uchiyama I."/>
            <person name="Ito T."/>
            <person name="Fujiyama A."/>
            <person name="Inagaki F."/>
            <person name="Takami H."/>
        </authorList>
    </citation>
    <scope>NUCLEOTIDE SEQUENCE</scope>
    <source>
        <strain evidence="1">Expedition CK06-06</strain>
    </source>
</reference>
<comment type="caution">
    <text evidence="1">The sequence shown here is derived from an EMBL/GenBank/DDBJ whole genome shotgun (WGS) entry which is preliminary data.</text>
</comment>
<name>X1EDU4_9ZZZZ</name>
<accession>X1EDU4</accession>